<sequence length="156" mass="17923">MSTKVQNEVQRIKGRQTANERYIAFTQNVQLDSNIKIQSATAHDVDDSDLDSEIDGDTTNANNNNNNNNNNNESNNDKPSKKKAKLVRKATLQDTMSMKKAYFEYEKQKKSWAQMKELVKQYDDTNSGFLESEEIYGILADMNFTYSDIQQCMHCT</sequence>
<reference evidence="2 3" key="1">
    <citation type="journal article" date="2013" name="Curr. Biol.">
        <title>The Genome of the Foraminiferan Reticulomyxa filosa.</title>
        <authorList>
            <person name="Glockner G."/>
            <person name="Hulsmann N."/>
            <person name="Schleicher M."/>
            <person name="Noegel A.A."/>
            <person name="Eichinger L."/>
            <person name="Gallinger C."/>
            <person name="Pawlowski J."/>
            <person name="Sierra R."/>
            <person name="Euteneuer U."/>
            <person name="Pillet L."/>
            <person name="Moustafa A."/>
            <person name="Platzer M."/>
            <person name="Groth M."/>
            <person name="Szafranski K."/>
            <person name="Schliwa M."/>
        </authorList>
    </citation>
    <scope>NUCLEOTIDE SEQUENCE [LARGE SCALE GENOMIC DNA]</scope>
</reference>
<comment type="caution">
    <text evidence="2">The sequence shown here is derived from an EMBL/GenBank/DDBJ whole genome shotgun (WGS) entry which is preliminary data.</text>
</comment>
<dbReference type="InterPro" id="IPR011992">
    <property type="entry name" value="EF-hand-dom_pair"/>
</dbReference>
<evidence type="ECO:0000313" key="2">
    <source>
        <dbReference type="EMBL" id="ETO09102.1"/>
    </source>
</evidence>
<evidence type="ECO:0000313" key="3">
    <source>
        <dbReference type="Proteomes" id="UP000023152"/>
    </source>
</evidence>
<protein>
    <submittedName>
        <fullName evidence="2">Mannose-6-phosphate receptor domain-containing protein</fullName>
    </submittedName>
</protein>
<gene>
    <name evidence="2" type="ORF">RFI_28288</name>
</gene>
<accession>X6M6L4</accession>
<keyword evidence="2" id="KW-0675">Receptor</keyword>
<dbReference type="EMBL" id="ASPP01024359">
    <property type="protein sequence ID" value="ETO09102.1"/>
    <property type="molecule type" value="Genomic_DNA"/>
</dbReference>
<dbReference type="AlphaFoldDB" id="X6M6L4"/>
<dbReference type="SUPFAM" id="SSF47473">
    <property type="entry name" value="EF-hand"/>
    <property type="match status" value="1"/>
</dbReference>
<proteinExistence type="predicted"/>
<feature type="compositionally biased region" description="Low complexity" evidence="1">
    <location>
        <begin position="60"/>
        <end position="74"/>
    </location>
</feature>
<evidence type="ECO:0000256" key="1">
    <source>
        <dbReference type="SAM" id="MobiDB-lite"/>
    </source>
</evidence>
<feature type="compositionally biased region" description="Acidic residues" evidence="1">
    <location>
        <begin position="46"/>
        <end position="56"/>
    </location>
</feature>
<feature type="region of interest" description="Disordered" evidence="1">
    <location>
        <begin position="42"/>
        <end position="82"/>
    </location>
</feature>
<name>X6M6L4_RETFI</name>
<organism evidence="2 3">
    <name type="scientific">Reticulomyxa filosa</name>
    <dbReference type="NCBI Taxonomy" id="46433"/>
    <lineage>
        <taxon>Eukaryota</taxon>
        <taxon>Sar</taxon>
        <taxon>Rhizaria</taxon>
        <taxon>Retaria</taxon>
        <taxon>Foraminifera</taxon>
        <taxon>Monothalamids</taxon>
        <taxon>Reticulomyxidae</taxon>
        <taxon>Reticulomyxa</taxon>
    </lineage>
</organism>
<dbReference type="Proteomes" id="UP000023152">
    <property type="component" value="Unassembled WGS sequence"/>
</dbReference>
<keyword evidence="3" id="KW-1185">Reference proteome</keyword>